<gene>
    <name evidence="14" type="ORF">D3879_19635</name>
</gene>
<evidence type="ECO:0000256" key="9">
    <source>
        <dbReference type="PROSITE-ProRule" id="PRU00703"/>
    </source>
</evidence>
<evidence type="ECO:0000256" key="8">
    <source>
        <dbReference type="ARBA" id="ARBA00023136"/>
    </source>
</evidence>
<evidence type="ECO:0000256" key="1">
    <source>
        <dbReference type="ARBA" id="ARBA00004651"/>
    </source>
</evidence>
<feature type="transmembrane region" description="Helical" evidence="11">
    <location>
        <begin position="124"/>
        <end position="146"/>
    </location>
</feature>
<dbReference type="InterPro" id="IPR036318">
    <property type="entry name" value="FAD-bd_PCMH-like_sf"/>
</dbReference>
<dbReference type="InterPro" id="IPR002550">
    <property type="entry name" value="CNNM"/>
</dbReference>
<keyword evidence="7 9" id="KW-0129">CBS domain</keyword>
<feature type="domain" description="CNNM transmembrane" evidence="13">
    <location>
        <begin position="2"/>
        <end position="192"/>
    </location>
</feature>
<dbReference type="Pfam" id="PF01595">
    <property type="entry name" value="CNNM"/>
    <property type="match status" value="1"/>
</dbReference>
<name>A0A418XCT0_9PSED</name>
<feature type="transmembrane region" description="Helical" evidence="11">
    <location>
        <begin position="6"/>
        <end position="25"/>
    </location>
</feature>
<evidence type="ECO:0000313" key="14">
    <source>
        <dbReference type="EMBL" id="RJG10240.1"/>
    </source>
</evidence>
<dbReference type="InterPro" id="IPR016169">
    <property type="entry name" value="FAD-bd_PCMH_sub2"/>
</dbReference>
<dbReference type="OrthoDB" id="9797674at2"/>
<organism evidence="14 15">
    <name type="scientific">Pseudomonas cavernicola</name>
    <dbReference type="NCBI Taxonomy" id="2320866"/>
    <lineage>
        <taxon>Bacteria</taxon>
        <taxon>Pseudomonadati</taxon>
        <taxon>Pseudomonadota</taxon>
        <taxon>Gammaproteobacteria</taxon>
        <taxon>Pseudomonadales</taxon>
        <taxon>Pseudomonadaceae</taxon>
        <taxon>Pseudomonas</taxon>
    </lineage>
</organism>
<evidence type="ECO:0000256" key="5">
    <source>
        <dbReference type="ARBA" id="ARBA00022737"/>
    </source>
</evidence>
<dbReference type="CDD" id="cd04590">
    <property type="entry name" value="CBS_pair_CorC_HlyC_assoc"/>
    <property type="match status" value="1"/>
</dbReference>
<dbReference type="Proteomes" id="UP000284021">
    <property type="component" value="Unassembled WGS sequence"/>
</dbReference>
<keyword evidence="15" id="KW-1185">Reference proteome</keyword>
<keyword evidence="4 10" id="KW-0812">Transmembrane</keyword>
<dbReference type="RefSeq" id="WP_119955925.1">
    <property type="nucleotide sequence ID" value="NZ_QYUR01000006.1"/>
</dbReference>
<dbReference type="GO" id="GO:0050660">
    <property type="term" value="F:flavin adenine dinucleotide binding"/>
    <property type="evidence" value="ECO:0007669"/>
    <property type="project" value="InterPro"/>
</dbReference>
<keyword evidence="8 10" id="KW-0472">Membrane</keyword>
<evidence type="ECO:0000313" key="15">
    <source>
        <dbReference type="Proteomes" id="UP000284021"/>
    </source>
</evidence>
<dbReference type="EMBL" id="QYUR01000006">
    <property type="protein sequence ID" value="RJG10240.1"/>
    <property type="molecule type" value="Genomic_DNA"/>
</dbReference>
<keyword evidence="5" id="KW-0677">Repeat</keyword>
<evidence type="ECO:0000256" key="3">
    <source>
        <dbReference type="ARBA" id="ARBA00022475"/>
    </source>
</evidence>
<evidence type="ECO:0000256" key="6">
    <source>
        <dbReference type="ARBA" id="ARBA00022989"/>
    </source>
</evidence>
<dbReference type="SMART" id="SM00116">
    <property type="entry name" value="CBS"/>
    <property type="match status" value="2"/>
</dbReference>
<reference evidence="14 15" key="1">
    <citation type="submission" date="2018-09" db="EMBL/GenBank/DDBJ databases">
        <authorList>
            <person name="Zhu H."/>
        </authorList>
    </citation>
    <scope>NUCLEOTIDE SEQUENCE [LARGE SCALE GENOMIC DNA]</scope>
    <source>
        <strain evidence="14 15">K1S02-6</strain>
    </source>
</reference>
<keyword evidence="3" id="KW-1003">Cell membrane</keyword>
<accession>A0A418XCT0</accession>
<dbReference type="InterPro" id="IPR046342">
    <property type="entry name" value="CBS_dom_sf"/>
</dbReference>
<feature type="domain" description="CBS" evidence="12">
    <location>
        <begin position="208"/>
        <end position="269"/>
    </location>
</feature>
<dbReference type="FunFam" id="3.30.465.10:FF:000010">
    <property type="entry name" value="DUF21 domain-containing protein"/>
    <property type="match status" value="1"/>
</dbReference>
<dbReference type="Pfam" id="PF00571">
    <property type="entry name" value="CBS"/>
    <property type="match status" value="2"/>
</dbReference>
<dbReference type="Gene3D" id="3.10.580.10">
    <property type="entry name" value="CBS-domain"/>
    <property type="match status" value="1"/>
</dbReference>
<feature type="domain" description="CBS" evidence="12">
    <location>
        <begin position="274"/>
        <end position="333"/>
    </location>
</feature>
<dbReference type="GO" id="GO:0005886">
    <property type="term" value="C:plasma membrane"/>
    <property type="evidence" value="ECO:0007669"/>
    <property type="project" value="UniProtKB-SubCell"/>
</dbReference>
<protein>
    <submittedName>
        <fullName evidence="14">HlyC/CorC family transporter</fullName>
    </submittedName>
</protein>
<dbReference type="InterPro" id="IPR044751">
    <property type="entry name" value="Ion_transp-like_CBS"/>
</dbReference>
<comment type="caution">
    <text evidence="14">The sequence shown here is derived from an EMBL/GenBank/DDBJ whole genome shotgun (WGS) entry which is preliminary data.</text>
</comment>
<feature type="transmembrane region" description="Helical" evidence="11">
    <location>
        <begin position="62"/>
        <end position="86"/>
    </location>
</feature>
<dbReference type="SMART" id="SM01091">
    <property type="entry name" value="CorC_HlyC"/>
    <property type="match status" value="1"/>
</dbReference>
<keyword evidence="6 10" id="KW-1133">Transmembrane helix</keyword>
<dbReference type="SUPFAM" id="SSF56176">
    <property type="entry name" value="FAD-binding/transporter-associated domain-like"/>
    <property type="match status" value="1"/>
</dbReference>
<proteinExistence type="inferred from homology"/>
<dbReference type="PANTHER" id="PTHR22777:SF32">
    <property type="entry name" value="UPF0053 INNER MEMBRANE PROTEIN YFJD"/>
    <property type="match status" value="1"/>
</dbReference>
<evidence type="ECO:0000256" key="10">
    <source>
        <dbReference type="PROSITE-ProRule" id="PRU01193"/>
    </source>
</evidence>
<evidence type="ECO:0000256" key="7">
    <source>
        <dbReference type="ARBA" id="ARBA00023122"/>
    </source>
</evidence>
<dbReference type="SUPFAM" id="SSF54631">
    <property type="entry name" value="CBS-domain pair"/>
    <property type="match status" value="1"/>
</dbReference>
<sequence length="430" mass="47344">MYDLNPAFLIGLLVFLIACSAFFSSSETGMLSLNRYRLRNLAKQGHRGAKRASTLLNRPDRLLGIILVGNTFVNIFAAAIATALAIQLWGDAGIAIATVALTIILLIFGEIAPKTLAILRPEAVAYPTSLPLMLLLKILSPLVWLLNGVSNGLLKLCGVDPSSKRNDGLTTEELRSVVRESSHELPQNRQSMLLGILDLETVTVNDIMIPRNEVAGIDLEDSLEDIITQLRTTPHTRLPVFRNDINQIEGVVHMRQIARLLTHDQLTKEALSQASHEPYFVPESTPLSIQLVNFQKHKRRIGIVVDEYGDVLGIVTLEDILEEIVGDFSNQDALRSPDIHPQDDGTQVIDGAAYIREVNKALGWSLPCDGPKTLNGLITEALESIPESAVCLKIGPYRLEILQSTDNRVKSVRVWRPTPIAQPTPQSESD</sequence>
<feature type="transmembrane region" description="Helical" evidence="11">
    <location>
        <begin position="92"/>
        <end position="112"/>
    </location>
</feature>
<dbReference type="Gene3D" id="3.30.465.10">
    <property type="match status" value="1"/>
</dbReference>
<dbReference type="PROSITE" id="PS51846">
    <property type="entry name" value="CNNM"/>
    <property type="match status" value="1"/>
</dbReference>
<evidence type="ECO:0000256" key="2">
    <source>
        <dbReference type="ARBA" id="ARBA00006337"/>
    </source>
</evidence>
<evidence type="ECO:0000259" key="13">
    <source>
        <dbReference type="PROSITE" id="PS51846"/>
    </source>
</evidence>
<comment type="subcellular location">
    <subcellularLocation>
        <location evidence="1">Cell membrane</location>
        <topology evidence="1">Multi-pass membrane protein</topology>
    </subcellularLocation>
</comment>
<evidence type="ECO:0000256" key="11">
    <source>
        <dbReference type="SAM" id="Phobius"/>
    </source>
</evidence>
<evidence type="ECO:0000256" key="4">
    <source>
        <dbReference type="ARBA" id="ARBA00022692"/>
    </source>
</evidence>
<dbReference type="InterPro" id="IPR005170">
    <property type="entry name" value="Transptr-assoc_dom"/>
</dbReference>
<dbReference type="Pfam" id="PF03471">
    <property type="entry name" value="CorC_HlyC"/>
    <property type="match status" value="1"/>
</dbReference>
<dbReference type="PANTHER" id="PTHR22777">
    <property type="entry name" value="HEMOLYSIN-RELATED"/>
    <property type="match status" value="1"/>
</dbReference>
<dbReference type="InterPro" id="IPR000644">
    <property type="entry name" value="CBS_dom"/>
</dbReference>
<dbReference type="PROSITE" id="PS51371">
    <property type="entry name" value="CBS"/>
    <property type="match status" value="2"/>
</dbReference>
<dbReference type="NCBIfam" id="NF008604">
    <property type="entry name" value="PRK11573.1"/>
    <property type="match status" value="1"/>
</dbReference>
<comment type="similarity">
    <text evidence="2">Belongs to the UPF0053 family.</text>
</comment>
<evidence type="ECO:0000259" key="12">
    <source>
        <dbReference type="PROSITE" id="PS51371"/>
    </source>
</evidence>
<dbReference type="AlphaFoldDB" id="A0A418XCT0"/>